<dbReference type="SUPFAM" id="SSF57667">
    <property type="entry name" value="beta-beta-alpha zinc fingers"/>
    <property type="match status" value="2"/>
</dbReference>
<accession>A0A553PT55</accession>
<dbReference type="PANTHER" id="PTHR24388">
    <property type="entry name" value="ZINC FINGER PROTEIN"/>
    <property type="match status" value="1"/>
</dbReference>
<comment type="subcellular location">
    <subcellularLocation>
        <location evidence="1">Nucleus</location>
    </subcellularLocation>
</comment>
<evidence type="ECO:0000256" key="2">
    <source>
        <dbReference type="ARBA" id="ARBA00022723"/>
    </source>
</evidence>
<keyword evidence="3" id="KW-0677">Repeat</keyword>
<comment type="similarity">
    <text evidence="7">Belongs to the snail C2H2-type zinc-finger protein family.</text>
</comment>
<gene>
    <name evidence="10" type="ORF">TCAL_02984</name>
</gene>
<evidence type="ECO:0000256" key="4">
    <source>
        <dbReference type="ARBA" id="ARBA00022771"/>
    </source>
</evidence>
<evidence type="ECO:0000256" key="6">
    <source>
        <dbReference type="ARBA" id="ARBA00023242"/>
    </source>
</evidence>
<evidence type="ECO:0000313" key="10">
    <source>
        <dbReference type="EMBL" id="TRY80858.1"/>
    </source>
</evidence>
<dbReference type="EMBL" id="VCGU01000001">
    <property type="protein sequence ID" value="TRY80858.1"/>
    <property type="molecule type" value="Genomic_DNA"/>
</dbReference>
<feature type="region of interest" description="Disordered" evidence="8">
    <location>
        <begin position="1"/>
        <end position="27"/>
    </location>
</feature>
<keyword evidence="5" id="KW-0862">Zinc</keyword>
<evidence type="ECO:0000256" key="5">
    <source>
        <dbReference type="ARBA" id="ARBA00022833"/>
    </source>
</evidence>
<dbReference type="Gene3D" id="3.30.160.60">
    <property type="entry name" value="Classic Zinc Finger"/>
    <property type="match status" value="4"/>
</dbReference>
<dbReference type="InterPro" id="IPR050527">
    <property type="entry name" value="Snail/Krueppel_Znf"/>
</dbReference>
<dbReference type="AlphaFoldDB" id="A0A553PT55"/>
<keyword evidence="4" id="KW-0863">Zinc-finger</keyword>
<evidence type="ECO:0000259" key="9">
    <source>
        <dbReference type="SMART" id="SM00355"/>
    </source>
</evidence>
<feature type="compositionally biased region" description="Polar residues" evidence="8">
    <location>
        <begin position="52"/>
        <end position="62"/>
    </location>
</feature>
<dbReference type="GO" id="GO:0000981">
    <property type="term" value="F:DNA-binding transcription factor activity, RNA polymerase II-specific"/>
    <property type="evidence" value="ECO:0007669"/>
    <property type="project" value="TreeGrafter"/>
</dbReference>
<evidence type="ECO:0000313" key="11">
    <source>
        <dbReference type="Proteomes" id="UP000318571"/>
    </source>
</evidence>
<keyword evidence="2" id="KW-0479">Metal-binding</keyword>
<feature type="domain" description="C2H2-type" evidence="9">
    <location>
        <begin position="151"/>
        <end position="174"/>
    </location>
</feature>
<dbReference type="OrthoDB" id="6364123at2759"/>
<name>A0A553PT55_TIGCA</name>
<dbReference type="InterPro" id="IPR013087">
    <property type="entry name" value="Znf_C2H2_type"/>
</dbReference>
<dbReference type="GO" id="GO:0005634">
    <property type="term" value="C:nucleus"/>
    <property type="evidence" value="ECO:0007669"/>
    <property type="project" value="UniProtKB-SubCell"/>
</dbReference>
<dbReference type="GO" id="GO:0008270">
    <property type="term" value="F:zinc ion binding"/>
    <property type="evidence" value="ECO:0007669"/>
    <property type="project" value="UniProtKB-KW"/>
</dbReference>
<feature type="region of interest" description="Disordered" evidence="8">
    <location>
        <begin position="52"/>
        <end position="86"/>
    </location>
</feature>
<keyword evidence="11" id="KW-1185">Reference proteome</keyword>
<dbReference type="InterPro" id="IPR036236">
    <property type="entry name" value="Znf_C2H2_sf"/>
</dbReference>
<evidence type="ECO:0000256" key="3">
    <source>
        <dbReference type="ARBA" id="ARBA00022737"/>
    </source>
</evidence>
<feature type="domain" description="C2H2-type" evidence="9">
    <location>
        <begin position="122"/>
        <end position="145"/>
    </location>
</feature>
<reference evidence="10 11" key="1">
    <citation type="journal article" date="2018" name="Nat. Ecol. Evol.">
        <title>Genomic signatures of mitonuclear coevolution across populations of Tigriopus californicus.</title>
        <authorList>
            <person name="Barreto F.S."/>
            <person name="Watson E.T."/>
            <person name="Lima T.G."/>
            <person name="Willett C.S."/>
            <person name="Edmands S."/>
            <person name="Li W."/>
            <person name="Burton R.S."/>
        </authorList>
    </citation>
    <scope>NUCLEOTIDE SEQUENCE [LARGE SCALE GENOMIC DNA]</scope>
    <source>
        <strain evidence="10 11">San Diego</strain>
    </source>
</reference>
<evidence type="ECO:0000256" key="7">
    <source>
        <dbReference type="ARBA" id="ARBA00037948"/>
    </source>
</evidence>
<proteinExistence type="inferred from homology"/>
<dbReference type="PANTHER" id="PTHR24388:SF54">
    <property type="entry name" value="PROTEIN ESCARGOT"/>
    <property type="match status" value="1"/>
</dbReference>
<comment type="caution">
    <text evidence="10">The sequence shown here is derived from an EMBL/GenBank/DDBJ whole genome shotgun (WGS) entry which is preliminary data.</text>
</comment>
<dbReference type="Pfam" id="PF00096">
    <property type="entry name" value="zf-C2H2"/>
    <property type="match status" value="2"/>
</dbReference>
<sequence length="240" mass="26903">MEHQAPGKYSAPPPNQSPMSFYPPIDPKNALGFFQNSPLGYHQAPISLVPTHSSNPLLQPISTHEAPNGTIPHSGAHGSTSSNTNSIPDWAVKEVKRELPENDDGPASKQTVRYDVNGKKLYACTICDFGTKQKGLLKVHINSVHYKMKTFKCELCKFVSIQKGNLRAHMLTVHEKARNFPCDFCEYRAGTKGILKTHVQNRHLKLEKEAFECQLCPYKALRKSHLKQHMAHDHRSVPTS</sequence>
<organism evidence="10 11">
    <name type="scientific">Tigriopus californicus</name>
    <name type="common">Marine copepod</name>
    <dbReference type="NCBI Taxonomy" id="6832"/>
    <lineage>
        <taxon>Eukaryota</taxon>
        <taxon>Metazoa</taxon>
        <taxon>Ecdysozoa</taxon>
        <taxon>Arthropoda</taxon>
        <taxon>Crustacea</taxon>
        <taxon>Multicrustacea</taxon>
        <taxon>Hexanauplia</taxon>
        <taxon>Copepoda</taxon>
        <taxon>Harpacticoida</taxon>
        <taxon>Harpacticidae</taxon>
        <taxon>Tigriopus</taxon>
    </lineage>
</organism>
<dbReference type="GO" id="GO:0000978">
    <property type="term" value="F:RNA polymerase II cis-regulatory region sequence-specific DNA binding"/>
    <property type="evidence" value="ECO:0007669"/>
    <property type="project" value="TreeGrafter"/>
</dbReference>
<dbReference type="STRING" id="6832.A0A553PT55"/>
<feature type="compositionally biased region" description="Polar residues" evidence="8">
    <location>
        <begin position="77"/>
        <end position="86"/>
    </location>
</feature>
<feature type="domain" description="C2H2-type" evidence="9">
    <location>
        <begin position="211"/>
        <end position="234"/>
    </location>
</feature>
<dbReference type="SMART" id="SM00355">
    <property type="entry name" value="ZnF_C2H2"/>
    <property type="match status" value="4"/>
</dbReference>
<keyword evidence="6" id="KW-0539">Nucleus</keyword>
<protein>
    <recommendedName>
        <fullName evidence="9">C2H2-type domain-containing protein</fullName>
    </recommendedName>
</protein>
<evidence type="ECO:0000256" key="8">
    <source>
        <dbReference type="SAM" id="MobiDB-lite"/>
    </source>
</evidence>
<evidence type="ECO:0000256" key="1">
    <source>
        <dbReference type="ARBA" id="ARBA00004123"/>
    </source>
</evidence>
<dbReference type="Proteomes" id="UP000318571">
    <property type="component" value="Chromosome 12"/>
</dbReference>
<dbReference type="OMA" id="MDDEICE"/>
<feature type="domain" description="C2H2-type" evidence="9">
    <location>
        <begin position="180"/>
        <end position="203"/>
    </location>
</feature>